<name>A0A167I8Z5_CORFA</name>
<dbReference type="GeneID" id="30025763"/>
<dbReference type="CDD" id="cd03024">
    <property type="entry name" value="DsbA_FrnE"/>
    <property type="match status" value="1"/>
</dbReference>
<dbReference type="Gene3D" id="3.40.30.10">
    <property type="entry name" value="Glutaredoxin"/>
    <property type="match status" value="1"/>
</dbReference>
<proteinExistence type="predicted"/>
<dbReference type="RefSeq" id="XP_018699754.1">
    <property type="nucleotide sequence ID" value="XM_018853073.1"/>
</dbReference>
<evidence type="ECO:0000259" key="1">
    <source>
        <dbReference type="Pfam" id="PF01323"/>
    </source>
</evidence>
<dbReference type="OrthoDB" id="1930760at2759"/>
<dbReference type="GO" id="GO:0016491">
    <property type="term" value="F:oxidoreductase activity"/>
    <property type="evidence" value="ECO:0007669"/>
    <property type="project" value="InterPro"/>
</dbReference>
<dbReference type="Pfam" id="PF01323">
    <property type="entry name" value="DSBA"/>
    <property type="match status" value="1"/>
</dbReference>
<sequence length="222" mass="24527">MTAFNIQVVSDTVCPWCFVGHRQLQQAIKLWHARHPESSDTFNIEFLPYQLQPEFPRGPGKSVDKEAFLRAKFGDAHRLRASERLTAIGAPLGIAFRFGGRVGNTRDSHRLIELAKAHGADVANKTVEGIMSAYFEQERDITTREVLGEVAAAAGIPAADFRRAIVEGDEYGARVDEASAAAREGGVDGVPAFTIQDRFRWSGARDPEDFVKLLERVKQTSS</sequence>
<feature type="domain" description="DSBA-like thioredoxin" evidence="1">
    <location>
        <begin position="6"/>
        <end position="214"/>
    </location>
</feature>
<comment type="caution">
    <text evidence="2">The sequence shown here is derived from an EMBL/GenBank/DDBJ whole genome shotgun (WGS) entry which is preliminary data.</text>
</comment>
<dbReference type="PANTHER" id="PTHR13887:SF41">
    <property type="entry name" value="THIOREDOXIN SUPERFAMILY PROTEIN"/>
    <property type="match status" value="1"/>
</dbReference>
<organism evidence="2 3">
    <name type="scientific">Cordyceps fumosorosea (strain ARSEF 2679)</name>
    <name type="common">Isaria fumosorosea</name>
    <dbReference type="NCBI Taxonomy" id="1081104"/>
    <lineage>
        <taxon>Eukaryota</taxon>
        <taxon>Fungi</taxon>
        <taxon>Dikarya</taxon>
        <taxon>Ascomycota</taxon>
        <taxon>Pezizomycotina</taxon>
        <taxon>Sordariomycetes</taxon>
        <taxon>Hypocreomycetidae</taxon>
        <taxon>Hypocreales</taxon>
        <taxon>Cordycipitaceae</taxon>
        <taxon>Cordyceps</taxon>
    </lineage>
</organism>
<keyword evidence="3" id="KW-1185">Reference proteome</keyword>
<protein>
    <submittedName>
        <fullName evidence="2">Thioredoxin-like fold protein</fullName>
    </submittedName>
</protein>
<dbReference type="EMBL" id="AZHB01000050">
    <property type="protein sequence ID" value="OAA48805.1"/>
    <property type="molecule type" value="Genomic_DNA"/>
</dbReference>
<reference evidence="2 3" key="1">
    <citation type="journal article" date="2016" name="Genome Biol. Evol.">
        <title>Divergent and convergent evolution of fungal pathogenicity.</title>
        <authorList>
            <person name="Shang Y."/>
            <person name="Xiao G."/>
            <person name="Zheng P."/>
            <person name="Cen K."/>
            <person name="Zhan S."/>
            <person name="Wang C."/>
        </authorList>
    </citation>
    <scope>NUCLEOTIDE SEQUENCE [LARGE SCALE GENOMIC DNA]</scope>
    <source>
        <strain evidence="2 3">ARSEF 2679</strain>
    </source>
</reference>
<dbReference type="PANTHER" id="PTHR13887">
    <property type="entry name" value="GLUTATHIONE S-TRANSFERASE KAPPA"/>
    <property type="match status" value="1"/>
</dbReference>
<evidence type="ECO:0000313" key="3">
    <source>
        <dbReference type="Proteomes" id="UP000076744"/>
    </source>
</evidence>
<dbReference type="InterPro" id="IPR001853">
    <property type="entry name" value="DSBA-like_thioredoxin_dom"/>
</dbReference>
<dbReference type="SUPFAM" id="SSF52833">
    <property type="entry name" value="Thioredoxin-like"/>
    <property type="match status" value="1"/>
</dbReference>
<dbReference type="STRING" id="1081104.A0A167I8Z5"/>
<dbReference type="AlphaFoldDB" id="A0A167I8Z5"/>
<dbReference type="Proteomes" id="UP000076744">
    <property type="component" value="Unassembled WGS sequence"/>
</dbReference>
<dbReference type="InterPro" id="IPR036249">
    <property type="entry name" value="Thioredoxin-like_sf"/>
</dbReference>
<evidence type="ECO:0000313" key="2">
    <source>
        <dbReference type="EMBL" id="OAA48805.1"/>
    </source>
</evidence>
<gene>
    <name evidence="2" type="ORF">ISF_09471</name>
</gene>
<accession>A0A167I8Z5</accession>